<dbReference type="SMART" id="SM00472">
    <property type="entry name" value="MIR"/>
    <property type="match status" value="3"/>
</dbReference>
<dbReference type="Pfam" id="PF02815">
    <property type="entry name" value="MIR"/>
    <property type="match status" value="1"/>
</dbReference>
<dbReference type="InterPro" id="IPR036300">
    <property type="entry name" value="MIR_dom_sf"/>
</dbReference>
<dbReference type="OrthoDB" id="5588846at2759"/>
<keyword evidence="1 3" id="KW-0732">Signal</keyword>
<keyword evidence="2" id="KW-0677">Repeat</keyword>
<dbReference type="SUPFAM" id="SSF82109">
    <property type="entry name" value="MIR domain"/>
    <property type="match status" value="1"/>
</dbReference>
<keyword evidence="6" id="KW-1185">Reference proteome</keyword>
<dbReference type="CDD" id="cd23294">
    <property type="entry name" value="beta-trefoil_MIR_AtSDF2-like"/>
    <property type="match status" value="1"/>
</dbReference>
<protein>
    <submittedName>
        <fullName evidence="5">Stromal cell-derived factor 2-like protein</fullName>
    </submittedName>
</protein>
<sequence length="220" mass="24317">MGLSFLALALFLYISLGIEEGSPIPTSAGSEGVEMTYGSTIKLMHGKTKYRLHSHDVPYGSGSGQQSVTGFPNVADSNSYWIIRPVPDTSAKQGDVIKHGAIVRIQHMKTRKWLHSHLHASPISQNLEVSCFGGDGQSDTGDYWRLEIEGGGKTWKQNQNIRLQHVDTGGYLHSHNKKYTRIAGGQQEVCGVREKRVDNIWQAAEGVYLPVNEDIRKITS</sequence>
<gene>
    <name evidence="5" type="ORF">ZOSMA_69G00080</name>
</gene>
<dbReference type="OMA" id="KPQHGTR"/>
<feature type="domain" description="MIR" evidence="4">
    <location>
        <begin position="152"/>
        <end position="206"/>
    </location>
</feature>
<name>A0A0K9NTD3_ZOSMR</name>
<dbReference type="STRING" id="29655.A0A0K9NTD3"/>
<comment type="caution">
    <text evidence="5">The sequence shown here is derived from an EMBL/GenBank/DDBJ whole genome shotgun (WGS) entry which is preliminary data.</text>
</comment>
<dbReference type="EMBL" id="LFYR01001802">
    <property type="protein sequence ID" value="KMZ59312.1"/>
    <property type="molecule type" value="Genomic_DNA"/>
</dbReference>
<evidence type="ECO:0000313" key="6">
    <source>
        <dbReference type="Proteomes" id="UP000036987"/>
    </source>
</evidence>
<evidence type="ECO:0000259" key="4">
    <source>
        <dbReference type="PROSITE" id="PS50919"/>
    </source>
</evidence>
<dbReference type="Proteomes" id="UP000036987">
    <property type="component" value="Unassembled WGS sequence"/>
</dbReference>
<feature type="domain" description="MIR" evidence="4">
    <location>
        <begin position="94"/>
        <end position="149"/>
    </location>
</feature>
<evidence type="ECO:0000313" key="5">
    <source>
        <dbReference type="EMBL" id="KMZ59312.1"/>
    </source>
</evidence>
<evidence type="ECO:0000256" key="3">
    <source>
        <dbReference type="SAM" id="SignalP"/>
    </source>
</evidence>
<feature type="domain" description="MIR" evidence="4">
    <location>
        <begin position="32"/>
        <end position="86"/>
    </location>
</feature>
<dbReference type="InterPro" id="IPR016093">
    <property type="entry name" value="MIR_motif"/>
</dbReference>
<dbReference type="FunFam" id="2.80.10.50:FF:000068">
    <property type="entry name" value="Stromal cell-derived factor 2-like protein"/>
    <property type="match status" value="1"/>
</dbReference>
<feature type="signal peptide" evidence="3">
    <location>
        <begin position="1"/>
        <end position="17"/>
    </location>
</feature>
<dbReference type="AlphaFoldDB" id="A0A0K9NTD3"/>
<evidence type="ECO:0000256" key="1">
    <source>
        <dbReference type="ARBA" id="ARBA00022729"/>
    </source>
</evidence>
<reference evidence="6" key="1">
    <citation type="journal article" date="2016" name="Nature">
        <title>The genome of the seagrass Zostera marina reveals angiosperm adaptation to the sea.</title>
        <authorList>
            <person name="Olsen J.L."/>
            <person name="Rouze P."/>
            <person name="Verhelst B."/>
            <person name="Lin Y.-C."/>
            <person name="Bayer T."/>
            <person name="Collen J."/>
            <person name="Dattolo E."/>
            <person name="De Paoli E."/>
            <person name="Dittami S."/>
            <person name="Maumus F."/>
            <person name="Michel G."/>
            <person name="Kersting A."/>
            <person name="Lauritano C."/>
            <person name="Lohaus R."/>
            <person name="Toepel M."/>
            <person name="Tonon T."/>
            <person name="Vanneste K."/>
            <person name="Amirebrahimi M."/>
            <person name="Brakel J."/>
            <person name="Bostroem C."/>
            <person name="Chovatia M."/>
            <person name="Grimwood J."/>
            <person name="Jenkins J.W."/>
            <person name="Jueterbock A."/>
            <person name="Mraz A."/>
            <person name="Stam W.T."/>
            <person name="Tice H."/>
            <person name="Bornberg-Bauer E."/>
            <person name="Green P.J."/>
            <person name="Pearson G.A."/>
            <person name="Procaccini G."/>
            <person name="Duarte C.M."/>
            <person name="Schmutz J."/>
            <person name="Reusch T.B.H."/>
            <person name="Van de Peer Y."/>
        </authorList>
    </citation>
    <scope>NUCLEOTIDE SEQUENCE [LARGE SCALE GENOMIC DNA]</scope>
    <source>
        <strain evidence="6">cv. Finnish</strain>
    </source>
</reference>
<dbReference type="PROSITE" id="PS50919">
    <property type="entry name" value="MIR"/>
    <property type="match status" value="3"/>
</dbReference>
<accession>A0A0K9NTD3</accession>
<organism evidence="5 6">
    <name type="scientific">Zostera marina</name>
    <name type="common">Eelgrass</name>
    <dbReference type="NCBI Taxonomy" id="29655"/>
    <lineage>
        <taxon>Eukaryota</taxon>
        <taxon>Viridiplantae</taxon>
        <taxon>Streptophyta</taxon>
        <taxon>Embryophyta</taxon>
        <taxon>Tracheophyta</taxon>
        <taxon>Spermatophyta</taxon>
        <taxon>Magnoliopsida</taxon>
        <taxon>Liliopsida</taxon>
        <taxon>Zosteraceae</taxon>
        <taxon>Zostera</taxon>
    </lineage>
</organism>
<dbReference type="PANTHER" id="PTHR46809:SF2">
    <property type="entry name" value="GH21273P"/>
    <property type="match status" value="1"/>
</dbReference>
<proteinExistence type="predicted"/>
<dbReference type="PANTHER" id="PTHR46809">
    <property type="entry name" value="STROMAL CELL-DERIVED FACTOR 2-LIKE PROTEIN"/>
    <property type="match status" value="1"/>
</dbReference>
<feature type="chain" id="PRO_5005527155" evidence="3">
    <location>
        <begin position="18"/>
        <end position="220"/>
    </location>
</feature>
<evidence type="ECO:0000256" key="2">
    <source>
        <dbReference type="ARBA" id="ARBA00022737"/>
    </source>
</evidence>
<dbReference type="Gene3D" id="2.80.10.50">
    <property type="match status" value="1"/>
</dbReference>